<dbReference type="GeneID" id="92182526"/>
<feature type="compositionally biased region" description="Low complexity" evidence="1">
    <location>
        <begin position="498"/>
        <end position="507"/>
    </location>
</feature>
<proteinExistence type="predicted"/>
<keyword evidence="4" id="KW-1185">Reference proteome</keyword>
<protein>
    <submittedName>
        <fullName evidence="3">Uncharacterized protein</fullName>
    </submittedName>
</protein>
<feature type="transmembrane region" description="Helical" evidence="2">
    <location>
        <begin position="311"/>
        <end position="336"/>
    </location>
</feature>
<evidence type="ECO:0000256" key="1">
    <source>
        <dbReference type="SAM" id="MobiDB-lite"/>
    </source>
</evidence>
<dbReference type="RefSeq" id="XP_066800928.1">
    <property type="nucleotide sequence ID" value="XM_066948360.1"/>
</dbReference>
<organism evidence="3 4">
    <name type="scientific">Kwoniella newhampshirensis</name>
    <dbReference type="NCBI Taxonomy" id="1651941"/>
    <lineage>
        <taxon>Eukaryota</taxon>
        <taxon>Fungi</taxon>
        <taxon>Dikarya</taxon>
        <taxon>Basidiomycota</taxon>
        <taxon>Agaricomycotina</taxon>
        <taxon>Tremellomycetes</taxon>
        <taxon>Tremellales</taxon>
        <taxon>Cryptococcaceae</taxon>
        <taxon>Kwoniella</taxon>
    </lineage>
</organism>
<keyword evidence="2" id="KW-0812">Transmembrane</keyword>
<gene>
    <name evidence="3" type="ORF">IAR55_005268</name>
</gene>
<feature type="region of interest" description="Disordered" evidence="1">
    <location>
        <begin position="539"/>
        <end position="575"/>
    </location>
</feature>
<dbReference type="KEGG" id="kne:92182526"/>
<dbReference type="Gene3D" id="2.60.120.260">
    <property type="entry name" value="Galactose-binding domain-like"/>
    <property type="match status" value="1"/>
</dbReference>
<feature type="region of interest" description="Disordered" evidence="1">
    <location>
        <begin position="480"/>
        <end position="527"/>
    </location>
</feature>
<dbReference type="EMBL" id="JBCAWK010000010">
    <property type="protein sequence ID" value="KAK8847410.1"/>
    <property type="molecule type" value="Genomic_DNA"/>
</dbReference>
<feature type="compositionally biased region" description="Polar residues" evidence="1">
    <location>
        <begin position="822"/>
        <end position="843"/>
    </location>
</feature>
<name>A0AAW0YH20_9TREE</name>
<evidence type="ECO:0000256" key="2">
    <source>
        <dbReference type="SAM" id="Phobius"/>
    </source>
</evidence>
<feature type="compositionally biased region" description="Low complexity" evidence="1">
    <location>
        <begin position="547"/>
        <end position="558"/>
    </location>
</feature>
<dbReference type="Proteomes" id="UP001388673">
    <property type="component" value="Unassembled WGS sequence"/>
</dbReference>
<sequence length="866" mass="91872">MTSRTTRPFFIPDTSPLLAYSPCVDCVPPGAGGGSWKSDFRPRGDGYDQTFHQVVGGERSGVSVAVNVTATSLNFYTSPSPSEINECSTQYSVNSSTWLDACRKSISNGTFVIDHLPIGLHRVELRMKNYVNATGLEFMGFGGELDIVSSDSMSNLTIDNTSPSFLYFPSNNWTSIGPNGAPMAPPANTTVGSTLGDMSGFYNNTAGVSTVSGGRAELSFQGQAIYVYGLAGPEGGTAEVHLDSQLQQTINMTGKWSLHSSLLYVGGGFNPNDTHTLSITNTSPGRQMVIDYAMLTVPHEASPASSSTAHLALIVGLIAGISIVLLIAGAITYVMYTRRRSRRIAAERRIMNTTPTPYPFATGIGKDPSTSEDDWRLHRVQSASPSTPYSSDGPPGINGRGFAWGIGGDGIESNEPYRSPPPKYPDYIPYRPPADTSSHNVVSEFSETIDSNLPYIGGGSARSPPLIAGATPLATGWLSTQRGRTEEHVTSPAPSQTSSSSRRSGSGRSREGRSSIPLISRRGDRSTEGYVEIALDHYDQSQRHGRSPSPASASTPSTQELVVSPKRAVGGSRSVARLWPKRDAVPSSHRTPSLAQKVILPGLGTIGHKLGTNNVTHHQAFDLNRRNPIQGSQCTSTATSASSPNVGAAEPDKSSVNDGRGTSLRRGVSIKSVKTMRSFFSGLLFVPSSSSTTSPISSIPALPQTAARPDSDIFPGLAGGDTSIKSDRMGGDMSMQNNRSGDVRDGKGGDMGRSAGLGLVGVERKGIQTRMNRDTSLKVTPFLNEAVGLGGPSINASQIGTNDGGLEEGKEASPNLFIELNPNSPITASRPDSQWTGRMNGSRRTWKESHLGTSWETSALGRYGKD</sequence>
<feature type="region of interest" description="Disordered" evidence="1">
    <location>
        <begin position="625"/>
        <end position="663"/>
    </location>
</feature>
<feature type="compositionally biased region" description="Basic and acidic residues" evidence="1">
    <location>
        <begin position="741"/>
        <end position="750"/>
    </location>
</feature>
<accession>A0AAW0YH20</accession>
<dbReference type="AlphaFoldDB" id="A0AAW0YH20"/>
<keyword evidence="2" id="KW-1133">Transmembrane helix</keyword>
<feature type="region of interest" description="Disordered" evidence="1">
    <location>
        <begin position="692"/>
        <end position="756"/>
    </location>
</feature>
<evidence type="ECO:0000313" key="3">
    <source>
        <dbReference type="EMBL" id="KAK8847410.1"/>
    </source>
</evidence>
<feature type="region of interest" description="Disordered" evidence="1">
    <location>
        <begin position="822"/>
        <end position="850"/>
    </location>
</feature>
<keyword evidence="2" id="KW-0472">Membrane</keyword>
<evidence type="ECO:0000313" key="4">
    <source>
        <dbReference type="Proteomes" id="UP001388673"/>
    </source>
</evidence>
<reference evidence="3 4" key="1">
    <citation type="journal article" date="2024" name="bioRxiv">
        <title>Comparative genomics of Cryptococcus and Kwoniella reveals pathogenesis evolution and contrasting karyotype dynamics via intercentromeric recombination or chromosome fusion.</title>
        <authorList>
            <person name="Coelho M.A."/>
            <person name="David-Palma M."/>
            <person name="Shea T."/>
            <person name="Bowers K."/>
            <person name="McGinley-Smith S."/>
            <person name="Mohammad A.W."/>
            <person name="Gnirke A."/>
            <person name="Yurkov A.M."/>
            <person name="Nowrousian M."/>
            <person name="Sun S."/>
            <person name="Cuomo C.A."/>
            <person name="Heitman J."/>
        </authorList>
    </citation>
    <scope>NUCLEOTIDE SEQUENCE [LARGE SCALE GENOMIC DNA]</scope>
    <source>
        <strain evidence="3 4">CBS 13917</strain>
    </source>
</reference>
<comment type="caution">
    <text evidence="3">The sequence shown here is derived from an EMBL/GenBank/DDBJ whole genome shotgun (WGS) entry which is preliminary data.</text>
</comment>